<reference evidence="1" key="2">
    <citation type="submission" date="2020-11" db="EMBL/GenBank/DDBJ databases">
        <authorList>
            <person name="McCartney M.A."/>
            <person name="Auch B."/>
            <person name="Kono T."/>
            <person name="Mallez S."/>
            <person name="Becker A."/>
            <person name="Gohl D.M."/>
            <person name="Silverstein K.A.T."/>
            <person name="Koren S."/>
            <person name="Bechman K.B."/>
            <person name="Herman A."/>
            <person name="Abrahante J.E."/>
            <person name="Garbe J."/>
        </authorList>
    </citation>
    <scope>NUCLEOTIDE SEQUENCE</scope>
    <source>
        <strain evidence="1">Duluth1</strain>
        <tissue evidence="1">Whole animal</tissue>
    </source>
</reference>
<reference evidence="1" key="1">
    <citation type="journal article" date="2019" name="bioRxiv">
        <title>The Genome of the Zebra Mussel, Dreissena polymorpha: A Resource for Invasive Species Research.</title>
        <authorList>
            <person name="McCartney M.A."/>
            <person name="Auch B."/>
            <person name="Kono T."/>
            <person name="Mallez S."/>
            <person name="Zhang Y."/>
            <person name="Obille A."/>
            <person name="Becker A."/>
            <person name="Abrahante J.E."/>
            <person name="Garbe J."/>
            <person name="Badalamenti J.P."/>
            <person name="Herman A."/>
            <person name="Mangelson H."/>
            <person name="Liachko I."/>
            <person name="Sullivan S."/>
            <person name="Sone E.D."/>
            <person name="Koren S."/>
            <person name="Silverstein K.A.T."/>
            <person name="Beckman K.B."/>
            <person name="Gohl D.M."/>
        </authorList>
    </citation>
    <scope>NUCLEOTIDE SEQUENCE</scope>
    <source>
        <strain evidence="1">Duluth1</strain>
        <tissue evidence="1">Whole animal</tissue>
    </source>
</reference>
<dbReference type="EMBL" id="JAIWYP010000005">
    <property type="protein sequence ID" value="KAH3817904.1"/>
    <property type="molecule type" value="Genomic_DNA"/>
</dbReference>
<comment type="caution">
    <text evidence="1">The sequence shown here is derived from an EMBL/GenBank/DDBJ whole genome shotgun (WGS) entry which is preliminary data.</text>
</comment>
<evidence type="ECO:0000313" key="1">
    <source>
        <dbReference type="EMBL" id="KAH3817904.1"/>
    </source>
</evidence>
<evidence type="ECO:0000313" key="2">
    <source>
        <dbReference type="Proteomes" id="UP000828390"/>
    </source>
</evidence>
<proteinExistence type="predicted"/>
<keyword evidence="2" id="KW-1185">Reference proteome</keyword>
<name>A0A9D4GLZ9_DREPO</name>
<organism evidence="1 2">
    <name type="scientific">Dreissena polymorpha</name>
    <name type="common">Zebra mussel</name>
    <name type="synonym">Mytilus polymorpha</name>
    <dbReference type="NCBI Taxonomy" id="45954"/>
    <lineage>
        <taxon>Eukaryota</taxon>
        <taxon>Metazoa</taxon>
        <taxon>Spiralia</taxon>
        <taxon>Lophotrochozoa</taxon>
        <taxon>Mollusca</taxon>
        <taxon>Bivalvia</taxon>
        <taxon>Autobranchia</taxon>
        <taxon>Heteroconchia</taxon>
        <taxon>Euheterodonta</taxon>
        <taxon>Imparidentia</taxon>
        <taxon>Neoheterodontei</taxon>
        <taxon>Myida</taxon>
        <taxon>Dreissenoidea</taxon>
        <taxon>Dreissenidae</taxon>
        <taxon>Dreissena</taxon>
    </lineage>
</organism>
<dbReference type="AlphaFoldDB" id="A0A9D4GLZ9"/>
<dbReference type="Proteomes" id="UP000828390">
    <property type="component" value="Unassembled WGS sequence"/>
</dbReference>
<gene>
    <name evidence="1" type="ORF">DPMN_119460</name>
</gene>
<sequence>MVSINQTHLETLPVQYGIHQPDSPRNPTSPVWYPSTRLTCFHRKPYQSSMVSINQTHMLSQETLPVQYGIHQPDSQLETLPVQYGIHQPDSQLETLPVQYGIHQPDSHAFTASLTT</sequence>
<accession>A0A9D4GLZ9</accession>
<protein>
    <submittedName>
        <fullName evidence="1">Uncharacterized protein</fullName>
    </submittedName>
</protein>